<evidence type="ECO:0000313" key="3">
    <source>
        <dbReference type="Proteomes" id="UP000593567"/>
    </source>
</evidence>
<keyword evidence="1" id="KW-0732">Signal</keyword>
<dbReference type="AlphaFoldDB" id="A0A7J7K845"/>
<protein>
    <submittedName>
        <fullName evidence="2">Uncharacterized protein</fullName>
    </submittedName>
</protein>
<organism evidence="2 3">
    <name type="scientific">Bugula neritina</name>
    <name type="common">Brown bryozoan</name>
    <name type="synonym">Sertularia neritina</name>
    <dbReference type="NCBI Taxonomy" id="10212"/>
    <lineage>
        <taxon>Eukaryota</taxon>
        <taxon>Metazoa</taxon>
        <taxon>Spiralia</taxon>
        <taxon>Lophotrochozoa</taxon>
        <taxon>Bryozoa</taxon>
        <taxon>Gymnolaemata</taxon>
        <taxon>Cheilostomatida</taxon>
        <taxon>Flustrina</taxon>
        <taxon>Buguloidea</taxon>
        <taxon>Bugulidae</taxon>
        <taxon>Bugula</taxon>
    </lineage>
</organism>
<keyword evidence="3" id="KW-1185">Reference proteome</keyword>
<feature type="chain" id="PRO_5029747895" evidence="1">
    <location>
        <begin position="34"/>
        <end position="75"/>
    </location>
</feature>
<reference evidence="2" key="1">
    <citation type="submission" date="2020-06" db="EMBL/GenBank/DDBJ databases">
        <title>Draft genome of Bugula neritina, a colonial animal packing powerful symbionts and potential medicines.</title>
        <authorList>
            <person name="Rayko M."/>
        </authorList>
    </citation>
    <scope>NUCLEOTIDE SEQUENCE [LARGE SCALE GENOMIC DNA]</scope>
    <source>
        <strain evidence="2">Kwan_BN1</strain>
    </source>
</reference>
<dbReference type="Proteomes" id="UP000593567">
    <property type="component" value="Unassembled WGS sequence"/>
</dbReference>
<gene>
    <name evidence="2" type="ORF">EB796_006890</name>
</gene>
<dbReference type="EMBL" id="VXIV02000994">
    <property type="protein sequence ID" value="KAF6034812.1"/>
    <property type="molecule type" value="Genomic_DNA"/>
</dbReference>
<comment type="caution">
    <text evidence="2">The sequence shown here is derived from an EMBL/GenBank/DDBJ whole genome shotgun (WGS) entry which is preliminary data.</text>
</comment>
<evidence type="ECO:0000256" key="1">
    <source>
        <dbReference type="SAM" id="SignalP"/>
    </source>
</evidence>
<evidence type="ECO:0000313" key="2">
    <source>
        <dbReference type="EMBL" id="KAF6034812.1"/>
    </source>
</evidence>
<accession>A0A7J7K845</accession>
<sequence length="75" mass="8442">MKAKRAHYTLNTFCSSVASQLVLVLLQTQGSEIQIVPVSVRGTYDESYDQIGQTLFAHDTKNLALTPPDKNVWRF</sequence>
<feature type="signal peptide" evidence="1">
    <location>
        <begin position="1"/>
        <end position="33"/>
    </location>
</feature>
<proteinExistence type="predicted"/>
<name>A0A7J7K845_BUGNE</name>